<evidence type="ECO:0000313" key="4">
    <source>
        <dbReference type="Proteomes" id="UP000199800"/>
    </source>
</evidence>
<dbReference type="STRING" id="29364.SAMN04487772_102107"/>
<dbReference type="GO" id="GO:0008610">
    <property type="term" value="P:lipid biosynthetic process"/>
    <property type="evidence" value="ECO:0007669"/>
    <property type="project" value="TreeGrafter"/>
</dbReference>
<dbReference type="OrthoDB" id="2213423at2"/>
<dbReference type="PANTHER" id="PTHR11487">
    <property type="entry name" value="THIOESTERASE"/>
    <property type="match status" value="1"/>
</dbReference>
<dbReference type="Pfam" id="PF00975">
    <property type="entry name" value="Thioesterase"/>
    <property type="match status" value="1"/>
</dbReference>
<dbReference type="InterPro" id="IPR001031">
    <property type="entry name" value="Thioesterase"/>
</dbReference>
<evidence type="ECO:0000259" key="2">
    <source>
        <dbReference type="Pfam" id="PF00975"/>
    </source>
</evidence>
<dbReference type="RefSeq" id="WP_092475554.1">
    <property type="nucleotide sequence ID" value="NZ_FOHN01000002.1"/>
</dbReference>
<sequence length="223" mass="26430">MTKLFLFPYAGSLGLGYSQWVKKLKNNYDIVRIVYTDLKEDRRNYRCSSWDELVDLVYKKVANSITDDDYIFFGHSMGSRMEYELYSRLYQNNLPLPKRIIFSGCRKLSVKTKDPRECSEREFREEYISLGGISEEVLACEELADMAFEDLKMDVELLSQFQFVPVPMKCPVTIWNGNLDKISLKKEWEELLGCQVEWKLYMGKHFFIYDQEEEIIQELISYS</sequence>
<keyword evidence="4" id="KW-1185">Reference proteome</keyword>
<dbReference type="InterPro" id="IPR012223">
    <property type="entry name" value="TEII"/>
</dbReference>
<reference evidence="3 4" key="1">
    <citation type="submission" date="2016-10" db="EMBL/GenBank/DDBJ databases">
        <authorList>
            <person name="de Groot N.N."/>
        </authorList>
    </citation>
    <scope>NUCLEOTIDE SEQUENCE [LARGE SCALE GENOMIC DNA]</scope>
    <source>
        <strain evidence="3 4">DSM 1801</strain>
    </source>
</reference>
<dbReference type="SUPFAM" id="SSF53474">
    <property type="entry name" value="alpha/beta-Hydrolases"/>
    <property type="match status" value="1"/>
</dbReference>
<evidence type="ECO:0000256" key="1">
    <source>
        <dbReference type="ARBA" id="ARBA00007169"/>
    </source>
</evidence>
<evidence type="ECO:0000313" key="3">
    <source>
        <dbReference type="EMBL" id="SES70403.1"/>
    </source>
</evidence>
<dbReference type="EMBL" id="FOHN01000002">
    <property type="protein sequence ID" value="SES70403.1"/>
    <property type="molecule type" value="Genomic_DNA"/>
</dbReference>
<proteinExistence type="inferred from homology"/>
<feature type="domain" description="Thioesterase" evidence="2">
    <location>
        <begin position="3"/>
        <end position="219"/>
    </location>
</feature>
<dbReference type="Gene3D" id="3.40.50.1820">
    <property type="entry name" value="alpha/beta hydrolase"/>
    <property type="match status" value="1"/>
</dbReference>
<dbReference type="InterPro" id="IPR029058">
    <property type="entry name" value="AB_hydrolase_fold"/>
</dbReference>
<name>A0A1H9YN54_9FIRM</name>
<dbReference type="PANTHER" id="PTHR11487:SF0">
    <property type="entry name" value="S-ACYL FATTY ACID SYNTHASE THIOESTERASE, MEDIUM CHAIN"/>
    <property type="match status" value="1"/>
</dbReference>
<comment type="similarity">
    <text evidence="1">Belongs to the thioesterase family.</text>
</comment>
<dbReference type="AlphaFoldDB" id="A0A1H9YN54"/>
<protein>
    <submittedName>
        <fullName evidence="3">Surfactin synthase thioesterase subunit</fullName>
    </submittedName>
</protein>
<organism evidence="3 4">
    <name type="scientific">[Clostridium] polysaccharolyticum</name>
    <dbReference type="NCBI Taxonomy" id="29364"/>
    <lineage>
        <taxon>Bacteria</taxon>
        <taxon>Bacillati</taxon>
        <taxon>Bacillota</taxon>
        <taxon>Clostridia</taxon>
        <taxon>Lachnospirales</taxon>
        <taxon>Lachnospiraceae</taxon>
    </lineage>
</organism>
<dbReference type="Proteomes" id="UP000199800">
    <property type="component" value="Unassembled WGS sequence"/>
</dbReference>
<gene>
    <name evidence="3" type="ORF">SAMN04487772_102107</name>
</gene>
<accession>A0A1H9YN54</accession>